<dbReference type="Pfam" id="PF17259">
    <property type="entry name" value="DUF5325"/>
    <property type="match status" value="1"/>
</dbReference>
<sequence length="61" mass="6569">MNGIKWNLLLLATIGAFSIVGIGISVGLDSYFGMIVCFIVLVAVMGFGFRTKKKMRDGGKL</sequence>
<feature type="transmembrane region" description="Helical" evidence="1">
    <location>
        <begin position="7"/>
        <end position="25"/>
    </location>
</feature>
<reference evidence="2 3" key="1">
    <citation type="submission" date="2023-07" db="EMBL/GenBank/DDBJ databases">
        <title>Genomic Encyclopedia of Type Strains, Phase IV (KMG-IV): sequencing the most valuable type-strain genomes for metagenomic binning, comparative biology and taxonomic classification.</title>
        <authorList>
            <person name="Goeker M."/>
        </authorList>
    </citation>
    <scope>NUCLEOTIDE SEQUENCE [LARGE SCALE GENOMIC DNA]</scope>
    <source>
        <strain evidence="2 3">DSM 27848</strain>
    </source>
</reference>
<evidence type="ECO:0000256" key="1">
    <source>
        <dbReference type="SAM" id="Phobius"/>
    </source>
</evidence>
<protein>
    <submittedName>
        <fullName evidence="2">High-affinity Fe2+/Pb2+ permease</fullName>
    </submittedName>
</protein>
<keyword evidence="1" id="KW-1133">Transmembrane helix</keyword>
<gene>
    <name evidence="2" type="ORF">J2S14_000290</name>
</gene>
<keyword evidence="1" id="KW-0472">Membrane</keyword>
<feature type="transmembrane region" description="Helical" evidence="1">
    <location>
        <begin position="31"/>
        <end position="49"/>
    </location>
</feature>
<evidence type="ECO:0000313" key="2">
    <source>
        <dbReference type="EMBL" id="MDQ0341497.1"/>
    </source>
</evidence>
<evidence type="ECO:0000313" key="3">
    <source>
        <dbReference type="Proteomes" id="UP001232343"/>
    </source>
</evidence>
<dbReference type="RefSeq" id="WP_244679743.1">
    <property type="nucleotide sequence ID" value="NZ_JALIRM010000001.1"/>
</dbReference>
<proteinExistence type="predicted"/>
<dbReference type="EMBL" id="JAUSUO010000001">
    <property type="protein sequence ID" value="MDQ0341497.1"/>
    <property type="molecule type" value="Genomic_DNA"/>
</dbReference>
<keyword evidence="1" id="KW-0812">Transmembrane</keyword>
<accession>A0ABU0CZB4</accession>
<keyword evidence="3" id="KW-1185">Reference proteome</keyword>
<comment type="caution">
    <text evidence="2">The sequence shown here is derived from an EMBL/GenBank/DDBJ whole genome shotgun (WGS) entry which is preliminary data.</text>
</comment>
<name>A0ABU0CZB4_9BACI</name>
<organism evidence="2 3">
    <name type="scientific">Lederbergia wuyishanensis</name>
    <dbReference type="NCBI Taxonomy" id="1347903"/>
    <lineage>
        <taxon>Bacteria</taxon>
        <taxon>Bacillati</taxon>
        <taxon>Bacillota</taxon>
        <taxon>Bacilli</taxon>
        <taxon>Bacillales</taxon>
        <taxon>Bacillaceae</taxon>
        <taxon>Lederbergia</taxon>
    </lineage>
</organism>
<dbReference type="Proteomes" id="UP001232343">
    <property type="component" value="Unassembled WGS sequence"/>
</dbReference>
<dbReference type="InterPro" id="IPR035211">
    <property type="entry name" value="DUF5325"/>
</dbReference>